<sequence>MSQWQPEGANGASRPPVLISLTAYGADLALRDGQAALARIAAAAGADGVEFRGELQRGHKEEVIEQREVAGEHGLDVVWSSPEGLWNDAGSLDAAALDRAFTTALALGASRVKMSLGGYRAGTALAALLPWLRHDGIELVVENDQTARAGTVPPLRDFFARIAALGETVPMTFDMGNWHWTGEDPLDAAQVFGANVGYVHCKGVQRTPAKWIAVPLDQSAAPWRGVLRRLPTQVARAIEFPLQGEDLVQVTRHHVELLRSVEVPA</sequence>
<dbReference type="SUPFAM" id="SSF51658">
    <property type="entry name" value="Xylose isomerase-like"/>
    <property type="match status" value="1"/>
</dbReference>
<organism evidence="2 3">
    <name type="scientific">Cupriavidus oxalaticus</name>
    <dbReference type="NCBI Taxonomy" id="96344"/>
    <lineage>
        <taxon>Bacteria</taxon>
        <taxon>Pseudomonadati</taxon>
        <taxon>Pseudomonadota</taxon>
        <taxon>Betaproteobacteria</taxon>
        <taxon>Burkholderiales</taxon>
        <taxon>Burkholderiaceae</taxon>
        <taxon>Cupriavidus</taxon>
    </lineage>
</organism>
<dbReference type="EMBL" id="CP038635">
    <property type="protein sequence ID" value="QBY53334.1"/>
    <property type="molecule type" value="Genomic_DNA"/>
</dbReference>
<dbReference type="InterPro" id="IPR036237">
    <property type="entry name" value="Xyl_isomerase-like_sf"/>
</dbReference>
<dbReference type="GO" id="GO:0005524">
    <property type="term" value="F:ATP binding"/>
    <property type="evidence" value="ECO:0007669"/>
    <property type="project" value="UniProtKB-KW"/>
</dbReference>
<dbReference type="PANTHER" id="PTHR12110">
    <property type="entry name" value="HYDROXYPYRUVATE ISOMERASE"/>
    <property type="match status" value="1"/>
</dbReference>
<dbReference type="InterPro" id="IPR013022">
    <property type="entry name" value="Xyl_isomerase-like_TIM-brl"/>
</dbReference>
<reference evidence="2 3" key="1">
    <citation type="submission" date="2019-03" db="EMBL/GenBank/DDBJ databases">
        <title>Efficiently degradation of phenoxyalkanoic acid herbicides by Cupriavidus oxalaticus strain X32.</title>
        <authorList>
            <person name="Sheng X."/>
        </authorList>
    </citation>
    <scope>NUCLEOTIDE SEQUENCE [LARGE SCALE GENOMIC DNA]</scope>
    <source>
        <strain evidence="2 3">X32</strain>
    </source>
</reference>
<protein>
    <submittedName>
        <fullName evidence="2">Glutamine ABC transporter ATP-binding protein</fullName>
    </submittedName>
</protein>
<evidence type="ECO:0000313" key="3">
    <source>
        <dbReference type="Proteomes" id="UP000295294"/>
    </source>
</evidence>
<proteinExistence type="predicted"/>
<dbReference type="InterPro" id="IPR050312">
    <property type="entry name" value="IolE/XylAMocC-like"/>
</dbReference>
<dbReference type="PANTHER" id="PTHR12110:SF41">
    <property type="entry name" value="INOSOSE DEHYDRATASE"/>
    <property type="match status" value="1"/>
</dbReference>
<dbReference type="AlphaFoldDB" id="A0A4P7LBI4"/>
<dbReference type="KEGG" id="cox:E0W60_19800"/>
<keyword evidence="2" id="KW-0547">Nucleotide-binding</keyword>
<name>A0A4P7LBI4_9BURK</name>
<dbReference type="Gene3D" id="3.20.20.150">
    <property type="entry name" value="Divalent-metal-dependent TIM barrel enzymes"/>
    <property type="match status" value="1"/>
</dbReference>
<feature type="domain" description="Xylose isomerase-like TIM barrel" evidence="1">
    <location>
        <begin position="39"/>
        <end position="230"/>
    </location>
</feature>
<dbReference type="Pfam" id="PF01261">
    <property type="entry name" value="AP_endonuc_2"/>
    <property type="match status" value="1"/>
</dbReference>
<accession>A0A4P7LBI4</accession>
<evidence type="ECO:0000259" key="1">
    <source>
        <dbReference type="Pfam" id="PF01261"/>
    </source>
</evidence>
<keyword evidence="2" id="KW-0067">ATP-binding</keyword>
<evidence type="ECO:0000313" key="2">
    <source>
        <dbReference type="EMBL" id="QBY53334.1"/>
    </source>
</evidence>
<dbReference type="RefSeq" id="WP_135705356.1">
    <property type="nucleotide sequence ID" value="NZ_CP038635.1"/>
</dbReference>
<dbReference type="Proteomes" id="UP000295294">
    <property type="component" value="Chromosome 2"/>
</dbReference>
<dbReference type="STRING" id="1349762.GCA_001592245_02689"/>
<dbReference type="OrthoDB" id="2237247at2"/>
<gene>
    <name evidence="2" type="ORF">E0W60_19800</name>
</gene>